<sequence length="231" mass="25532">MRYAGWEQDYLGYEIRFKNMFKLSGGTIDPLVAQCHIPNAAATAMTLAMHPTVLAIDPAADDSFDGLGSLPDGLCDSGDCTPRAGHLGYGRASTPDVERALKLAETFEEERYQQLKWDVDGWNAWVEDDAKVLPILKRKRSCSDNKLGDIEATPCRFGRNVTNSPGRVASVPSMDPTTPKKCRRLQAPFESNPCVKSQSKTLVEALFSIETALERHTAIFSRMCQAMENLT</sequence>
<name>A0A9P6ZQC2_9AGAM</name>
<reference evidence="1" key="1">
    <citation type="journal article" date="2020" name="New Phytol.">
        <title>Comparative genomics reveals dynamic genome evolution in host specialist ectomycorrhizal fungi.</title>
        <authorList>
            <person name="Lofgren L.A."/>
            <person name="Nguyen N.H."/>
            <person name="Vilgalys R."/>
            <person name="Ruytinx J."/>
            <person name="Liao H.L."/>
            <person name="Branco S."/>
            <person name="Kuo A."/>
            <person name="LaButti K."/>
            <person name="Lipzen A."/>
            <person name="Andreopoulos W."/>
            <person name="Pangilinan J."/>
            <person name="Riley R."/>
            <person name="Hundley H."/>
            <person name="Na H."/>
            <person name="Barry K."/>
            <person name="Grigoriev I.V."/>
            <person name="Stajich J.E."/>
            <person name="Kennedy P.G."/>
        </authorList>
    </citation>
    <scope>NUCLEOTIDE SEQUENCE</scope>
    <source>
        <strain evidence="1">DOB743</strain>
    </source>
</reference>
<organism evidence="1 2">
    <name type="scientific">Suillus placidus</name>
    <dbReference type="NCBI Taxonomy" id="48579"/>
    <lineage>
        <taxon>Eukaryota</taxon>
        <taxon>Fungi</taxon>
        <taxon>Dikarya</taxon>
        <taxon>Basidiomycota</taxon>
        <taxon>Agaricomycotina</taxon>
        <taxon>Agaricomycetes</taxon>
        <taxon>Agaricomycetidae</taxon>
        <taxon>Boletales</taxon>
        <taxon>Suillineae</taxon>
        <taxon>Suillaceae</taxon>
        <taxon>Suillus</taxon>
    </lineage>
</organism>
<dbReference type="OrthoDB" id="2632530at2759"/>
<accession>A0A9P6ZQC2</accession>
<dbReference type="Proteomes" id="UP000714275">
    <property type="component" value="Unassembled WGS sequence"/>
</dbReference>
<evidence type="ECO:0000313" key="2">
    <source>
        <dbReference type="Proteomes" id="UP000714275"/>
    </source>
</evidence>
<dbReference type="EMBL" id="JABBWD010000042">
    <property type="protein sequence ID" value="KAG1774372.1"/>
    <property type="molecule type" value="Genomic_DNA"/>
</dbReference>
<comment type="caution">
    <text evidence="1">The sequence shown here is derived from an EMBL/GenBank/DDBJ whole genome shotgun (WGS) entry which is preliminary data.</text>
</comment>
<keyword evidence="2" id="KW-1185">Reference proteome</keyword>
<evidence type="ECO:0000313" key="1">
    <source>
        <dbReference type="EMBL" id="KAG1774372.1"/>
    </source>
</evidence>
<proteinExistence type="predicted"/>
<dbReference type="AlphaFoldDB" id="A0A9P6ZQC2"/>
<gene>
    <name evidence="1" type="ORF">EV702DRAFT_1047736</name>
</gene>
<protein>
    <submittedName>
        <fullName evidence="1">Uncharacterized protein</fullName>
    </submittedName>
</protein>